<evidence type="ECO:0000313" key="2">
    <source>
        <dbReference type="Proteomes" id="UP000719766"/>
    </source>
</evidence>
<evidence type="ECO:0008006" key="3">
    <source>
        <dbReference type="Google" id="ProtNLM"/>
    </source>
</evidence>
<proteinExistence type="predicted"/>
<gene>
    <name evidence="1" type="ORF">HD556DRAFT_168404</name>
</gene>
<dbReference type="RefSeq" id="XP_041163562.1">
    <property type="nucleotide sequence ID" value="XM_041309782.1"/>
</dbReference>
<accession>A0A9P7DNF1</accession>
<dbReference type="InterPro" id="IPR032675">
    <property type="entry name" value="LRR_dom_sf"/>
</dbReference>
<dbReference type="GeneID" id="64603546"/>
<dbReference type="AlphaFoldDB" id="A0A9P7DNF1"/>
<dbReference type="Proteomes" id="UP000719766">
    <property type="component" value="Unassembled WGS sequence"/>
</dbReference>
<name>A0A9P7DNF1_9AGAM</name>
<protein>
    <recommendedName>
        <fullName evidence="3">F-box domain-containing protein</fullName>
    </recommendedName>
</protein>
<dbReference type="Gene3D" id="3.80.10.10">
    <property type="entry name" value="Ribonuclease Inhibitor"/>
    <property type="match status" value="1"/>
</dbReference>
<evidence type="ECO:0000313" key="1">
    <source>
        <dbReference type="EMBL" id="KAG1799021.1"/>
    </source>
</evidence>
<keyword evidence="2" id="KW-1185">Reference proteome</keyword>
<dbReference type="SUPFAM" id="SSF52047">
    <property type="entry name" value="RNI-like"/>
    <property type="match status" value="1"/>
</dbReference>
<sequence length="507" mass="56762">MHQALLVPEVVLHIFAHVNEIGEPSYAERPLSRQTLAALATTCKTFYEPAMDFLWSDMNRLLPLLGCVTRLHPMIYPTTQVSADESTRDQCPFSSIRSLNISTQQSWSRGIEPLSELERSQFLRHSCRVRTMSVSSDDEFHLLRSFPYDTCVFPNLLSLSWVIIFTRYLRFFLSPTLRSCYIALVQPDLARHSIGTRCPALEGLDIVTMGIVAQAPHLCETIRSCKALVRLQCPPLNSVAWKHLSTIPTLLNVSIYQESFSGSLSRLDTHNLSFSTFLNVTTLRFYFSPITDVIAVIQHSEFPSLKEFELVDHILPGAELLPLLRALSQCKACNTLENIAISDDDPEVDEPSADSFAVTRELLCFTQLRSLRLYVCCSINPDNVSLFEAMSSWPQICSLSLSDPHRRPPQVTFRGFFAALSQCPHLHALHVEIDVANIDINPKTESFQHTSLESIGYYSSPAVNAEAVARIIFTMLPNVQLADTWGDVNTHLKSLRASSSLQGADGG</sequence>
<comment type="caution">
    <text evidence="1">The sequence shown here is derived from an EMBL/GenBank/DDBJ whole genome shotgun (WGS) entry which is preliminary data.</text>
</comment>
<dbReference type="OrthoDB" id="3543113at2759"/>
<organism evidence="1 2">
    <name type="scientific">Suillus plorans</name>
    <dbReference type="NCBI Taxonomy" id="116603"/>
    <lineage>
        <taxon>Eukaryota</taxon>
        <taxon>Fungi</taxon>
        <taxon>Dikarya</taxon>
        <taxon>Basidiomycota</taxon>
        <taxon>Agaricomycotina</taxon>
        <taxon>Agaricomycetes</taxon>
        <taxon>Agaricomycetidae</taxon>
        <taxon>Boletales</taxon>
        <taxon>Suillineae</taxon>
        <taxon>Suillaceae</taxon>
        <taxon>Suillus</taxon>
    </lineage>
</organism>
<dbReference type="EMBL" id="JABBWE010000012">
    <property type="protein sequence ID" value="KAG1799021.1"/>
    <property type="molecule type" value="Genomic_DNA"/>
</dbReference>
<reference evidence="1" key="1">
    <citation type="journal article" date="2020" name="New Phytol.">
        <title>Comparative genomics reveals dynamic genome evolution in host specialist ectomycorrhizal fungi.</title>
        <authorList>
            <person name="Lofgren L.A."/>
            <person name="Nguyen N.H."/>
            <person name="Vilgalys R."/>
            <person name="Ruytinx J."/>
            <person name="Liao H.L."/>
            <person name="Branco S."/>
            <person name="Kuo A."/>
            <person name="LaButti K."/>
            <person name="Lipzen A."/>
            <person name="Andreopoulos W."/>
            <person name="Pangilinan J."/>
            <person name="Riley R."/>
            <person name="Hundley H."/>
            <person name="Na H."/>
            <person name="Barry K."/>
            <person name="Grigoriev I.V."/>
            <person name="Stajich J.E."/>
            <person name="Kennedy P.G."/>
        </authorList>
    </citation>
    <scope>NUCLEOTIDE SEQUENCE</scope>
    <source>
        <strain evidence="1">S12</strain>
    </source>
</reference>